<name>B4D479_9BACT</name>
<dbReference type="STRING" id="497964.CfE428DRAFT_3717"/>
<dbReference type="eggNOG" id="COG2453">
    <property type="taxonomic scope" value="Bacteria"/>
</dbReference>
<dbReference type="RefSeq" id="WP_006981042.1">
    <property type="nucleotide sequence ID" value="NZ_ABVL01000011.1"/>
</dbReference>
<dbReference type="EMBL" id="ABVL01000011">
    <property type="protein sequence ID" value="EDY18680.1"/>
    <property type="molecule type" value="Genomic_DNA"/>
</dbReference>
<dbReference type="InParanoid" id="B4D479"/>
<keyword evidence="4" id="KW-1185">Reference proteome</keyword>
<keyword evidence="1" id="KW-1133">Transmembrane helix</keyword>
<protein>
    <submittedName>
        <fullName evidence="3">Dual specificity protein phosphatase</fullName>
    </submittedName>
</protein>
<dbReference type="PANTHER" id="PTHR47216">
    <property type="match status" value="1"/>
</dbReference>
<dbReference type="InterPro" id="IPR000387">
    <property type="entry name" value="Tyr_Pase_dom"/>
</dbReference>
<dbReference type="PROSITE" id="PS00383">
    <property type="entry name" value="TYR_PHOSPHATASE_1"/>
    <property type="match status" value="1"/>
</dbReference>
<reference evidence="3 4" key="1">
    <citation type="journal article" date="2011" name="J. Bacteriol.">
        <title>Genome sequence of Chthoniobacter flavus Ellin428, an aerobic heterotrophic soil bacterium.</title>
        <authorList>
            <person name="Kant R."/>
            <person name="van Passel M.W."/>
            <person name="Palva A."/>
            <person name="Lucas S."/>
            <person name="Lapidus A."/>
            <person name="Glavina Del Rio T."/>
            <person name="Dalin E."/>
            <person name="Tice H."/>
            <person name="Bruce D."/>
            <person name="Goodwin L."/>
            <person name="Pitluck S."/>
            <person name="Larimer F.W."/>
            <person name="Land M.L."/>
            <person name="Hauser L."/>
            <person name="Sangwan P."/>
            <person name="de Vos W.M."/>
            <person name="Janssen P.H."/>
            <person name="Smidt H."/>
        </authorList>
    </citation>
    <scope>NUCLEOTIDE SEQUENCE [LARGE SCALE GENOMIC DNA]</scope>
    <source>
        <strain evidence="3 4">Ellin428</strain>
    </source>
</reference>
<dbReference type="PROSITE" id="PS50056">
    <property type="entry name" value="TYR_PHOSPHATASE_2"/>
    <property type="match status" value="1"/>
</dbReference>
<dbReference type="Proteomes" id="UP000005824">
    <property type="component" value="Unassembled WGS sequence"/>
</dbReference>
<gene>
    <name evidence="3" type="ORF">CfE428DRAFT_3717</name>
</gene>
<dbReference type="InterPro" id="IPR016130">
    <property type="entry name" value="Tyr_Pase_AS"/>
</dbReference>
<keyword evidence="1" id="KW-0472">Membrane</keyword>
<evidence type="ECO:0000313" key="4">
    <source>
        <dbReference type="Proteomes" id="UP000005824"/>
    </source>
</evidence>
<feature type="domain" description="Tyrosine specific protein phosphatases" evidence="2">
    <location>
        <begin position="144"/>
        <end position="212"/>
    </location>
</feature>
<dbReference type="Pfam" id="PF00782">
    <property type="entry name" value="DSPc"/>
    <property type="match status" value="1"/>
</dbReference>
<organism evidence="3 4">
    <name type="scientific">Chthoniobacter flavus Ellin428</name>
    <dbReference type="NCBI Taxonomy" id="497964"/>
    <lineage>
        <taxon>Bacteria</taxon>
        <taxon>Pseudomonadati</taxon>
        <taxon>Verrucomicrobiota</taxon>
        <taxon>Spartobacteria</taxon>
        <taxon>Chthoniobacterales</taxon>
        <taxon>Chthoniobacteraceae</taxon>
        <taxon>Chthoniobacter</taxon>
    </lineage>
</organism>
<evidence type="ECO:0000259" key="2">
    <source>
        <dbReference type="PROSITE" id="PS50056"/>
    </source>
</evidence>
<keyword evidence="1" id="KW-0812">Transmembrane</keyword>
<dbReference type="InterPro" id="IPR029021">
    <property type="entry name" value="Prot-tyrosine_phosphatase-like"/>
</dbReference>
<proteinExistence type="predicted"/>
<sequence length="229" mass="25059" precursor="true">MAYAVVLLALAAALITLGITWAGVGGVLLIWLAANFLLLGIAHVRRAHRLFGKRSDGTLPWWSWVAFLPMHLSNLAVWHLYRLANSEPVINEICHEVSIGRRLLSHELSRGFANYVDLTAEFAEPRALRKAQGYYSFPILDGTAPSLQRLKEALSSLAPGKTFVHCAQGHGRSGLFAVAYLLSTGRITSIEAGLKLLAETRPAVRLNEAQMECLRSYTQLGGVGSARQK</sequence>
<evidence type="ECO:0000313" key="3">
    <source>
        <dbReference type="EMBL" id="EDY18680.1"/>
    </source>
</evidence>
<dbReference type="Gene3D" id="3.90.190.10">
    <property type="entry name" value="Protein tyrosine phosphatase superfamily"/>
    <property type="match status" value="1"/>
</dbReference>
<feature type="transmembrane region" description="Helical" evidence="1">
    <location>
        <begin position="28"/>
        <end position="47"/>
    </location>
</feature>
<dbReference type="PANTHER" id="PTHR47216:SF4">
    <property type="entry name" value="OS01G0859400 PROTEIN"/>
    <property type="match status" value="1"/>
</dbReference>
<comment type="caution">
    <text evidence="3">The sequence shown here is derived from an EMBL/GenBank/DDBJ whole genome shotgun (WGS) entry which is preliminary data.</text>
</comment>
<evidence type="ECO:0000256" key="1">
    <source>
        <dbReference type="SAM" id="Phobius"/>
    </source>
</evidence>
<dbReference type="AlphaFoldDB" id="B4D479"/>
<dbReference type="InterPro" id="IPR000340">
    <property type="entry name" value="Dual-sp_phosphatase_cat-dom"/>
</dbReference>
<dbReference type="SUPFAM" id="SSF52799">
    <property type="entry name" value="(Phosphotyrosine protein) phosphatases II"/>
    <property type="match status" value="1"/>
</dbReference>
<accession>B4D479</accession>